<keyword evidence="1" id="KW-0472">Membrane</keyword>
<keyword evidence="1" id="KW-0812">Transmembrane</keyword>
<protein>
    <submittedName>
        <fullName evidence="2">Uncharacterized protein</fullName>
    </submittedName>
</protein>
<evidence type="ECO:0000313" key="2">
    <source>
        <dbReference type="EMBL" id="SUZ58964.1"/>
    </source>
</evidence>
<feature type="transmembrane region" description="Helical" evidence="1">
    <location>
        <begin position="46"/>
        <end position="65"/>
    </location>
</feature>
<sequence length="106" mass="11472">MNRILPPRPFLDAILFRVLVLWLVLHAATSFGAIMMTGTPLPQSLIPSAGSTLFLIAVIVLVIRLELGRRSEIVFLSNLGHSFRGIVLVVVAECLVLEAGLRVAIG</sequence>
<accession>A0A381NXQ2</accession>
<dbReference type="AlphaFoldDB" id="A0A381NXQ2"/>
<name>A0A381NXQ2_9ZZZZ</name>
<dbReference type="EMBL" id="UINC01000654">
    <property type="protein sequence ID" value="SUZ58964.1"/>
    <property type="molecule type" value="Genomic_DNA"/>
</dbReference>
<reference evidence="2" key="1">
    <citation type="submission" date="2018-05" db="EMBL/GenBank/DDBJ databases">
        <authorList>
            <person name="Lanie J.A."/>
            <person name="Ng W.-L."/>
            <person name="Kazmierczak K.M."/>
            <person name="Andrzejewski T.M."/>
            <person name="Davidsen T.M."/>
            <person name="Wayne K.J."/>
            <person name="Tettelin H."/>
            <person name="Glass J.I."/>
            <person name="Rusch D."/>
            <person name="Podicherti R."/>
            <person name="Tsui H.-C.T."/>
            <person name="Winkler M.E."/>
        </authorList>
    </citation>
    <scope>NUCLEOTIDE SEQUENCE</scope>
</reference>
<gene>
    <name evidence="2" type="ORF">METZ01_LOCUS11818</name>
</gene>
<keyword evidence="1" id="KW-1133">Transmembrane helix</keyword>
<organism evidence="2">
    <name type="scientific">marine metagenome</name>
    <dbReference type="NCBI Taxonomy" id="408172"/>
    <lineage>
        <taxon>unclassified sequences</taxon>
        <taxon>metagenomes</taxon>
        <taxon>ecological metagenomes</taxon>
    </lineage>
</organism>
<feature type="transmembrane region" description="Helical" evidence="1">
    <location>
        <begin position="12"/>
        <end position="34"/>
    </location>
</feature>
<proteinExistence type="predicted"/>
<evidence type="ECO:0000256" key="1">
    <source>
        <dbReference type="SAM" id="Phobius"/>
    </source>
</evidence>